<keyword evidence="1" id="KW-1133">Transmembrane helix</keyword>
<protein>
    <submittedName>
        <fullName evidence="2">Conjugal transfer protein TraX</fullName>
    </submittedName>
</protein>
<sequence length="211" mass="24329">MTDKEVTGENTDQSVRSPRQRWRWRVTRGVLNIILPVTETGWIIRSCRHMFASHAQRIRRCLPEKKEGTAQAELSWAEAVEVSGLQPAQLEQRFCRLRTRWRVFFWLLLTPAVFLCGMALHAATLPPVTFWRLLTTLLCLLACAGLSASRALIVTYRLWQLRERRVSVEEKGTFRDFLAQTHGWGPAVWQAVTATGRVKKLNAKTNRLYPD</sequence>
<dbReference type="NCBIfam" id="NF033887">
    <property type="entry name" value="conj_TraX"/>
    <property type="match status" value="1"/>
</dbReference>
<keyword evidence="1" id="KW-0472">Membrane</keyword>
<accession>A0A756LH17</accession>
<keyword evidence="1" id="KW-0812">Transmembrane</keyword>
<gene>
    <name evidence="2" type="ORF">G8O67_004819</name>
</gene>
<feature type="transmembrane region" description="Helical" evidence="1">
    <location>
        <begin position="130"/>
        <end position="156"/>
    </location>
</feature>
<dbReference type="AlphaFoldDB" id="A0A756LH17"/>
<organism evidence="2">
    <name type="scientific">Salmonella enterica</name>
    <name type="common">Salmonella choleraesuis</name>
    <dbReference type="NCBI Taxonomy" id="28901"/>
    <lineage>
        <taxon>Bacteria</taxon>
        <taxon>Pseudomonadati</taxon>
        <taxon>Pseudomonadota</taxon>
        <taxon>Gammaproteobacteria</taxon>
        <taxon>Enterobacterales</taxon>
        <taxon>Enterobacteriaceae</taxon>
        <taxon>Salmonella</taxon>
    </lineage>
</organism>
<feature type="transmembrane region" description="Helical" evidence="1">
    <location>
        <begin position="103"/>
        <end position="124"/>
    </location>
</feature>
<dbReference type="EMBL" id="DAAWYJ010000030">
    <property type="protein sequence ID" value="HAG0017437.1"/>
    <property type="molecule type" value="Genomic_DNA"/>
</dbReference>
<name>A0A756LH17_SALER</name>
<evidence type="ECO:0000256" key="1">
    <source>
        <dbReference type="SAM" id="Phobius"/>
    </source>
</evidence>
<reference evidence="2" key="2">
    <citation type="submission" date="2020-02" db="EMBL/GenBank/DDBJ databases">
        <authorList>
            <consortium name="NCBI Pathogen Detection Project"/>
        </authorList>
    </citation>
    <scope>NUCLEOTIDE SEQUENCE</scope>
    <source>
        <strain evidence="2">MA.CK_00/00002125</strain>
    </source>
</reference>
<evidence type="ECO:0000313" key="2">
    <source>
        <dbReference type="EMBL" id="HAG0017437.1"/>
    </source>
</evidence>
<comment type="caution">
    <text evidence="2">The sequence shown here is derived from an EMBL/GenBank/DDBJ whole genome shotgun (WGS) entry which is preliminary data.</text>
</comment>
<proteinExistence type="predicted"/>
<reference evidence="2" key="1">
    <citation type="journal article" date="2018" name="Genome Biol.">
        <title>SKESA: strategic k-mer extension for scrupulous assemblies.</title>
        <authorList>
            <person name="Souvorov A."/>
            <person name="Agarwala R."/>
            <person name="Lipman D.J."/>
        </authorList>
    </citation>
    <scope>NUCLEOTIDE SEQUENCE</scope>
    <source>
        <strain evidence="2">MA.CK_00/00002125</strain>
    </source>
</reference>
<dbReference type="InterPro" id="IPR049599">
    <property type="entry name" value="TraX-like"/>
</dbReference>